<dbReference type="SUPFAM" id="SSF109604">
    <property type="entry name" value="HD-domain/PDEase-like"/>
    <property type="match status" value="1"/>
</dbReference>
<dbReference type="PROSITE" id="PS51845">
    <property type="entry name" value="PDEASE_I_2"/>
    <property type="match status" value="1"/>
</dbReference>
<reference evidence="7" key="1">
    <citation type="submission" date="2023-09" db="UniProtKB">
        <authorList>
            <consortium name="Ensembl"/>
        </authorList>
    </citation>
    <scope>IDENTIFICATION</scope>
</reference>
<dbReference type="InterPro" id="IPR023174">
    <property type="entry name" value="PDEase_CS"/>
</dbReference>
<feature type="binding site" evidence="5">
    <location>
        <position position="134"/>
    </location>
    <ligand>
        <name>Zn(2+)</name>
        <dbReference type="ChEBI" id="CHEBI:29105"/>
        <label>1</label>
    </ligand>
</feature>
<evidence type="ECO:0000256" key="2">
    <source>
        <dbReference type="ARBA" id="ARBA00022801"/>
    </source>
</evidence>
<evidence type="ECO:0000256" key="5">
    <source>
        <dbReference type="PIRSR" id="PIRSR623088-3"/>
    </source>
</evidence>
<dbReference type="GeneTree" id="ENSGT00940000165301"/>
<feature type="binding site" evidence="4">
    <location>
        <position position="259"/>
    </location>
    <ligand>
        <name>AMP</name>
        <dbReference type="ChEBI" id="CHEBI:456215"/>
    </ligand>
</feature>
<dbReference type="GO" id="GO:0046872">
    <property type="term" value="F:metal ion binding"/>
    <property type="evidence" value="ECO:0007669"/>
    <property type="project" value="UniProtKB-KW"/>
</dbReference>
<protein>
    <submittedName>
        <fullName evidence="7">Si:dkey-219c10.4</fullName>
    </submittedName>
</protein>
<dbReference type="Gene3D" id="1.10.1300.10">
    <property type="entry name" value="3'5'-cyclic nucleotide phosphodiesterase, catalytic domain"/>
    <property type="match status" value="2"/>
</dbReference>
<sequence>MRFVKIHTKMFGIICYSYSSCHNLCSTLEVSEEVRQYLKTPTFDNWQWEDAEIMVLLQVMYTDLDFIPTFNIEPEVLQQFLFEIYRRYNNIPFHNFKHCFCVTQMMYGLIWLTDLRSKMDSIDLLIMLTSAVCHDLDHTGYNNAYQINAQTELALRYNDISPLENHHCAVAFEILERVLNKFKSILPVFDFTNKDHRDLMTILIKVSDISNEARPMEVAEPWLDCLLQEFFNQSDVEKLEGLPVTPFMDRDKVTKPSSQTGFIRFVLLPLFIELANLFPCLEVLKSKVRRKCTVCTSLKASLQNLMKTFTGRCPKHLK</sequence>
<dbReference type="Pfam" id="PF00233">
    <property type="entry name" value="PDEase_I"/>
    <property type="match status" value="1"/>
</dbReference>
<dbReference type="InterPro" id="IPR002073">
    <property type="entry name" value="PDEase_catalytic_dom"/>
</dbReference>
<dbReference type="STRING" id="303518.ENSPNYP00000021662"/>
<feature type="active site" description="Proton donor" evidence="3">
    <location>
        <position position="94"/>
    </location>
</feature>
<evidence type="ECO:0000256" key="4">
    <source>
        <dbReference type="PIRSR" id="PIRSR623088-2"/>
    </source>
</evidence>
<dbReference type="InterPro" id="IPR003607">
    <property type="entry name" value="HD/PDEase_dom"/>
</dbReference>
<dbReference type="SMART" id="SM00471">
    <property type="entry name" value="HDc"/>
    <property type="match status" value="1"/>
</dbReference>
<feature type="binding site" evidence="5">
    <location>
        <position position="135"/>
    </location>
    <ligand>
        <name>Zn(2+)</name>
        <dbReference type="ChEBI" id="CHEBI:29105"/>
        <label>2</label>
    </ligand>
</feature>
<proteinExistence type="predicted"/>
<organism evidence="7">
    <name type="scientific">Pundamilia nyererei</name>
    <dbReference type="NCBI Taxonomy" id="303518"/>
    <lineage>
        <taxon>Eukaryota</taxon>
        <taxon>Metazoa</taxon>
        <taxon>Chordata</taxon>
        <taxon>Craniata</taxon>
        <taxon>Vertebrata</taxon>
        <taxon>Euteleostomi</taxon>
        <taxon>Actinopterygii</taxon>
        <taxon>Neopterygii</taxon>
        <taxon>Teleostei</taxon>
        <taxon>Neoteleostei</taxon>
        <taxon>Acanthomorphata</taxon>
        <taxon>Ovalentaria</taxon>
        <taxon>Cichlomorphae</taxon>
        <taxon>Cichliformes</taxon>
        <taxon>Cichlidae</taxon>
        <taxon>African cichlids</taxon>
        <taxon>Pseudocrenilabrinae</taxon>
        <taxon>Haplochromini</taxon>
        <taxon>Pundamilia</taxon>
    </lineage>
</organism>
<evidence type="ECO:0000256" key="1">
    <source>
        <dbReference type="ARBA" id="ARBA00022723"/>
    </source>
</evidence>
<dbReference type="PANTHER" id="PTHR11347">
    <property type="entry name" value="CYCLIC NUCLEOTIDE PHOSPHODIESTERASE"/>
    <property type="match status" value="1"/>
</dbReference>
<dbReference type="InterPro" id="IPR023088">
    <property type="entry name" value="PDEase"/>
</dbReference>
<dbReference type="Ensembl" id="ENSPNYT00000022190.1">
    <property type="protein sequence ID" value="ENSPNYP00000021662.1"/>
    <property type="gene ID" value="ENSPNYG00000016360.1"/>
</dbReference>
<dbReference type="PROSITE" id="PS00126">
    <property type="entry name" value="PDEASE_I_1"/>
    <property type="match status" value="1"/>
</dbReference>
<feature type="domain" description="PDEase" evidence="6">
    <location>
        <begin position="1"/>
        <end position="318"/>
    </location>
</feature>
<evidence type="ECO:0000313" key="7">
    <source>
        <dbReference type="Ensembl" id="ENSPNYP00000021662.1"/>
    </source>
</evidence>
<feature type="binding site" evidence="5">
    <location>
        <position position="208"/>
    </location>
    <ligand>
        <name>Zn(2+)</name>
        <dbReference type="ChEBI" id="CHEBI:29105"/>
        <label>1</label>
    </ligand>
</feature>
<evidence type="ECO:0000259" key="6">
    <source>
        <dbReference type="PROSITE" id="PS51845"/>
    </source>
</evidence>
<dbReference type="CDD" id="cd00077">
    <property type="entry name" value="HDc"/>
    <property type="match status" value="1"/>
</dbReference>
<dbReference type="InterPro" id="IPR036971">
    <property type="entry name" value="PDEase_catalytic_dom_sf"/>
</dbReference>
<feature type="binding site" evidence="5">
    <location>
        <position position="135"/>
    </location>
    <ligand>
        <name>Zn(2+)</name>
        <dbReference type="ChEBI" id="CHEBI:29105"/>
        <label>1</label>
    </ligand>
</feature>
<evidence type="ECO:0000256" key="3">
    <source>
        <dbReference type="PIRSR" id="PIRSR623088-1"/>
    </source>
</evidence>
<dbReference type="PRINTS" id="PR00387">
    <property type="entry name" value="PDIESTERASE1"/>
</dbReference>
<feature type="binding site" evidence="4">
    <location>
        <position position="135"/>
    </location>
    <ligand>
        <name>AMP</name>
        <dbReference type="ChEBI" id="CHEBI:456215"/>
    </ligand>
</feature>
<feature type="binding site" evidence="4">
    <location>
        <begin position="94"/>
        <end position="98"/>
    </location>
    <ligand>
        <name>AMP</name>
        <dbReference type="ChEBI" id="CHEBI:456215"/>
    </ligand>
</feature>
<dbReference type="GO" id="GO:0007165">
    <property type="term" value="P:signal transduction"/>
    <property type="evidence" value="ECO:0007669"/>
    <property type="project" value="InterPro"/>
</dbReference>
<dbReference type="AlphaFoldDB" id="A0A3B4GF86"/>
<feature type="binding site" evidence="5">
    <location>
        <position position="98"/>
    </location>
    <ligand>
        <name>Zn(2+)</name>
        <dbReference type="ChEBI" id="CHEBI:29105"/>
        <label>1</label>
    </ligand>
</feature>
<name>A0A3B4GF86_9CICH</name>
<keyword evidence="2" id="KW-0378">Hydrolase</keyword>
<accession>A0A3B4GF86</accession>
<dbReference type="GO" id="GO:0004114">
    <property type="term" value="F:3',5'-cyclic-nucleotide phosphodiesterase activity"/>
    <property type="evidence" value="ECO:0007669"/>
    <property type="project" value="InterPro"/>
</dbReference>
<feature type="binding site" evidence="4">
    <location>
        <position position="208"/>
    </location>
    <ligand>
        <name>AMP</name>
        <dbReference type="ChEBI" id="CHEBI:456215"/>
    </ligand>
</feature>
<keyword evidence="1 5" id="KW-0479">Metal-binding</keyword>